<organism evidence="1 2">
    <name type="scientific">Trichuris muris</name>
    <name type="common">Mouse whipworm</name>
    <dbReference type="NCBI Taxonomy" id="70415"/>
    <lineage>
        <taxon>Eukaryota</taxon>
        <taxon>Metazoa</taxon>
        <taxon>Ecdysozoa</taxon>
        <taxon>Nematoda</taxon>
        <taxon>Enoplea</taxon>
        <taxon>Dorylaimia</taxon>
        <taxon>Trichinellida</taxon>
        <taxon>Trichuridae</taxon>
        <taxon>Trichuris</taxon>
    </lineage>
</organism>
<keyword evidence="1" id="KW-1185">Reference proteome</keyword>
<evidence type="ECO:0000313" key="2">
    <source>
        <dbReference type="WBParaSite" id="TMUE_2000007273.1"/>
    </source>
</evidence>
<name>A0A5S6QJ96_TRIMR</name>
<dbReference type="WBParaSite" id="TMUE_2000007273.1">
    <property type="protein sequence ID" value="TMUE_2000007273.1"/>
    <property type="gene ID" value="WBGene00299829"/>
</dbReference>
<reference evidence="2" key="1">
    <citation type="submission" date="2019-12" db="UniProtKB">
        <authorList>
            <consortium name="WormBaseParasite"/>
        </authorList>
    </citation>
    <scope>IDENTIFICATION</scope>
</reference>
<dbReference type="AlphaFoldDB" id="A0A5S6QJ96"/>
<evidence type="ECO:0000313" key="1">
    <source>
        <dbReference type="Proteomes" id="UP000046395"/>
    </source>
</evidence>
<sequence>MTCGYRTKQEPAVAVHSQRQSVSHSQEPSLVDVTFKEWRIVLRNNLFHWYMDAFAVGHQYWLKKEDKKKVQKIKTGVASYPPPLFFFLGWGDRRCAPVRHVVRRDAQSSVATEGHVCRDT</sequence>
<protein>
    <submittedName>
        <fullName evidence="2">Uncharacterized protein</fullName>
    </submittedName>
</protein>
<accession>A0A5S6QJ96</accession>
<proteinExistence type="predicted"/>
<dbReference type="Proteomes" id="UP000046395">
    <property type="component" value="Unassembled WGS sequence"/>
</dbReference>